<dbReference type="InParanoid" id="A0A7N8YCU7"/>
<dbReference type="GeneTree" id="ENSGT00940000165977"/>
<dbReference type="AlphaFoldDB" id="A0A7N8YCU7"/>
<dbReference type="FunCoup" id="A0A7N8YCU7">
    <property type="interactions" value="151"/>
</dbReference>
<keyword evidence="4 6" id="KW-0472">Membrane</keyword>
<reference evidence="8" key="1">
    <citation type="submission" date="2025-08" db="UniProtKB">
        <authorList>
            <consortium name="Ensembl"/>
        </authorList>
    </citation>
    <scope>IDENTIFICATION</scope>
</reference>
<dbReference type="SUPFAM" id="SSF144091">
    <property type="entry name" value="Rhomboid-like"/>
    <property type="match status" value="1"/>
</dbReference>
<feature type="transmembrane region" description="Helical" evidence="6">
    <location>
        <begin position="12"/>
        <end position="45"/>
    </location>
</feature>
<evidence type="ECO:0000256" key="4">
    <source>
        <dbReference type="ARBA" id="ARBA00023136"/>
    </source>
</evidence>
<evidence type="ECO:0000256" key="1">
    <source>
        <dbReference type="ARBA" id="ARBA00004141"/>
    </source>
</evidence>
<evidence type="ECO:0000313" key="8">
    <source>
        <dbReference type="Ensembl" id="ENSMAMP00000063277.1"/>
    </source>
</evidence>
<feature type="domain" description="Peptidase S54 rhomboid" evidence="7">
    <location>
        <begin position="68"/>
        <end position="203"/>
    </location>
</feature>
<dbReference type="GO" id="GO:0016020">
    <property type="term" value="C:membrane"/>
    <property type="evidence" value="ECO:0007669"/>
    <property type="project" value="UniProtKB-SubCell"/>
</dbReference>
<dbReference type="PANTHER" id="PTHR43066">
    <property type="entry name" value="RHOMBOID-RELATED PROTEIN"/>
    <property type="match status" value="1"/>
</dbReference>
<protein>
    <submittedName>
        <fullName evidence="8">Rhomboid domain containing 2</fullName>
    </submittedName>
</protein>
<organism evidence="8 9">
    <name type="scientific">Mastacembelus armatus</name>
    <name type="common">zig-zag eel</name>
    <dbReference type="NCBI Taxonomy" id="205130"/>
    <lineage>
        <taxon>Eukaryota</taxon>
        <taxon>Metazoa</taxon>
        <taxon>Chordata</taxon>
        <taxon>Craniata</taxon>
        <taxon>Vertebrata</taxon>
        <taxon>Euteleostomi</taxon>
        <taxon>Actinopterygii</taxon>
        <taxon>Neopterygii</taxon>
        <taxon>Teleostei</taxon>
        <taxon>Neoteleostei</taxon>
        <taxon>Acanthomorphata</taxon>
        <taxon>Anabantaria</taxon>
        <taxon>Synbranchiformes</taxon>
        <taxon>Mastacembelidae</taxon>
        <taxon>Mastacembelus</taxon>
    </lineage>
</organism>
<dbReference type="Gene3D" id="1.20.1540.10">
    <property type="entry name" value="Rhomboid-like"/>
    <property type="match status" value="1"/>
</dbReference>
<evidence type="ECO:0000256" key="5">
    <source>
        <dbReference type="SAM" id="MobiDB-lite"/>
    </source>
</evidence>
<dbReference type="Ensembl" id="ENSMAMT00000050372.1">
    <property type="protein sequence ID" value="ENSMAMP00000063277.1"/>
    <property type="gene ID" value="ENSMAMG00000004490.2"/>
</dbReference>
<feature type="transmembrane region" description="Helical" evidence="6">
    <location>
        <begin position="51"/>
        <end position="69"/>
    </location>
</feature>
<dbReference type="PANTHER" id="PTHR43066:SF12">
    <property type="entry name" value="RHOMBOID DOMAIN-CONTAINING 2"/>
    <property type="match status" value="1"/>
</dbReference>
<feature type="transmembrane region" description="Helical" evidence="6">
    <location>
        <begin position="104"/>
        <end position="125"/>
    </location>
</feature>
<evidence type="ECO:0000256" key="6">
    <source>
        <dbReference type="SAM" id="Phobius"/>
    </source>
</evidence>
<dbReference type="GO" id="GO:0004252">
    <property type="term" value="F:serine-type endopeptidase activity"/>
    <property type="evidence" value="ECO:0007669"/>
    <property type="project" value="InterPro"/>
</dbReference>
<keyword evidence="3 6" id="KW-1133">Transmembrane helix</keyword>
<dbReference type="Pfam" id="PF01694">
    <property type="entry name" value="Rhomboid"/>
    <property type="match status" value="1"/>
</dbReference>
<feature type="region of interest" description="Disordered" evidence="5">
    <location>
        <begin position="336"/>
        <end position="360"/>
    </location>
</feature>
<accession>A0A7N8YCU7</accession>
<comment type="subcellular location">
    <subcellularLocation>
        <location evidence="1">Membrane</location>
        <topology evidence="1">Multi-pass membrane protein</topology>
    </subcellularLocation>
</comment>
<proteinExistence type="predicted"/>
<name>A0A7N8YCU7_9TELE</name>
<dbReference type="InterPro" id="IPR022764">
    <property type="entry name" value="Peptidase_S54_rhomboid_dom"/>
</dbReference>
<evidence type="ECO:0000313" key="9">
    <source>
        <dbReference type="Proteomes" id="UP000261640"/>
    </source>
</evidence>
<reference evidence="8" key="2">
    <citation type="submission" date="2025-09" db="UniProtKB">
        <authorList>
            <consortium name="Ensembl"/>
        </authorList>
    </citation>
    <scope>IDENTIFICATION</scope>
</reference>
<evidence type="ECO:0000259" key="7">
    <source>
        <dbReference type="Pfam" id="PF01694"/>
    </source>
</evidence>
<dbReference type="InterPro" id="IPR035952">
    <property type="entry name" value="Rhomboid-like_sf"/>
</dbReference>
<keyword evidence="2 6" id="KW-0812">Transmembrane</keyword>
<evidence type="ECO:0000256" key="2">
    <source>
        <dbReference type="ARBA" id="ARBA00022692"/>
    </source>
</evidence>
<evidence type="ECO:0000256" key="3">
    <source>
        <dbReference type="ARBA" id="ARBA00022989"/>
    </source>
</evidence>
<dbReference type="Proteomes" id="UP000261640">
    <property type="component" value="Unplaced"/>
</dbReference>
<keyword evidence="9" id="KW-1185">Reference proteome</keyword>
<sequence length="360" mass="39555">DKISSHSWFGDFFLTNFSLVLTEIAPAVTSGAIIVALLSCVLFGVQMYFSLTQGLFSVGAAVFQSVHLHRLFMFPFYHRSSAQLLLNITALLFLSSSLEKGVGTVRFLFLFLLMSTTTGLCFSFLDLLQDDSSRSHAEGLLPVVLASVALTAMHTKMTKGFLCGVSFPTMALPWVLLIITTAVIPHSVLLCNVTSILIGWMYGKGWFSHVDMSEARAGIVEKMMPFRWLRRISGVMFVPASTEERRKTLLPQINPTPGSYPVQAYAPLSNINTAPMTYEGWANSASALAGPPPPLIFMDSAQHTSLGNYVHIPIYLHLVHDSEAESVFSVTAQLPPTRNFNGQGKSNISIPPNHRIQQVK</sequence>